<reference evidence="1" key="1">
    <citation type="submission" date="2020-11" db="EMBL/GenBank/DDBJ databases">
        <authorList>
            <consortium name="DOE Joint Genome Institute"/>
            <person name="Ahrendt S."/>
            <person name="Riley R."/>
            <person name="Andreopoulos W."/>
            <person name="LaButti K."/>
            <person name="Pangilinan J."/>
            <person name="Ruiz-duenas F.J."/>
            <person name="Barrasa J.M."/>
            <person name="Sanchez-Garcia M."/>
            <person name="Camarero S."/>
            <person name="Miyauchi S."/>
            <person name="Serrano A."/>
            <person name="Linde D."/>
            <person name="Babiker R."/>
            <person name="Drula E."/>
            <person name="Ayuso-Fernandez I."/>
            <person name="Pacheco R."/>
            <person name="Padilla G."/>
            <person name="Ferreira P."/>
            <person name="Barriuso J."/>
            <person name="Kellner H."/>
            <person name="Castanera R."/>
            <person name="Alfaro M."/>
            <person name="Ramirez L."/>
            <person name="Pisabarro A.G."/>
            <person name="Kuo A."/>
            <person name="Tritt A."/>
            <person name="Lipzen A."/>
            <person name="He G."/>
            <person name="Yan M."/>
            <person name="Ng V."/>
            <person name="Cullen D."/>
            <person name="Martin F."/>
            <person name="Rosso M.-N."/>
            <person name="Henrissat B."/>
            <person name="Hibbett D."/>
            <person name="Martinez A.T."/>
            <person name="Grigoriev I.V."/>
        </authorList>
    </citation>
    <scope>NUCLEOTIDE SEQUENCE</scope>
    <source>
        <strain evidence="1">AH 44721</strain>
    </source>
</reference>
<dbReference type="Proteomes" id="UP000724874">
    <property type="component" value="Unassembled WGS sequence"/>
</dbReference>
<organism evidence="1 2">
    <name type="scientific">Gymnopilus junonius</name>
    <name type="common">Spectacular rustgill mushroom</name>
    <name type="synonym">Gymnopilus spectabilis subsp. junonius</name>
    <dbReference type="NCBI Taxonomy" id="109634"/>
    <lineage>
        <taxon>Eukaryota</taxon>
        <taxon>Fungi</taxon>
        <taxon>Dikarya</taxon>
        <taxon>Basidiomycota</taxon>
        <taxon>Agaricomycotina</taxon>
        <taxon>Agaricomycetes</taxon>
        <taxon>Agaricomycetidae</taxon>
        <taxon>Agaricales</taxon>
        <taxon>Agaricineae</taxon>
        <taxon>Hymenogastraceae</taxon>
        <taxon>Gymnopilus</taxon>
    </lineage>
</organism>
<dbReference type="OrthoDB" id="3016500at2759"/>
<dbReference type="AlphaFoldDB" id="A0A9P5NFQ0"/>
<evidence type="ECO:0000313" key="2">
    <source>
        <dbReference type="Proteomes" id="UP000724874"/>
    </source>
</evidence>
<name>A0A9P5NFQ0_GYMJU</name>
<keyword evidence="2" id="KW-1185">Reference proteome</keyword>
<dbReference type="EMBL" id="JADNYJ010000121">
    <property type="protein sequence ID" value="KAF8882626.1"/>
    <property type="molecule type" value="Genomic_DNA"/>
</dbReference>
<gene>
    <name evidence="1" type="ORF">CPB84DRAFT_1750862</name>
</gene>
<comment type="caution">
    <text evidence="1">The sequence shown here is derived from an EMBL/GenBank/DDBJ whole genome shotgun (WGS) entry which is preliminary data.</text>
</comment>
<evidence type="ECO:0000313" key="1">
    <source>
        <dbReference type="EMBL" id="KAF8882626.1"/>
    </source>
</evidence>
<accession>A0A9P5NFQ0</accession>
<sequence>MGNCRSITEQQITGFSGTAKAIYGWKDDSTCELPDLDFNNAEIFTASDYCIIDNNHDLTEETLCQFRDMDKSNNHHLAYFNTHNLTNDQVDTYVELHIMDGIYITVPDDLDSEATKIVDSIKDTISAHFQEILKNSDSGGWEYNELDKAFGIGLASQRPIRINALVAYYSSSMVIAVAGQAETVDMIYMYFFGVVYELQPTNIVQDMQQSLCKNIPGINLYAFHFPDDDSGITSNIKYWRAFFEFMNFDPGVSEIQDKVEEQVFGPDNTIDLEIRHGLQKKVYNFMVKTFKNLAGPSYPKEDNEWYSLRKQNNFPYISDTGSDWEMQVRTSWVYANAKVTETARGRETVEHFYLSLLLVRLILMR</sequence>
<proteinExistence type="predicted"/>
<protein>
    <submittedName>
        <fullName evidence="1">Uncharacterized protein</fullName>
    </submittedName>
</protein>